<evidence type="ECO:0000256" key="1">
    <source>
        <dbReference type="ARBA" id="ARBA00004651"/>
    </source>
</evidence>
<dbReference type="EMBL" id="DWWA01000049">
    <property type="protein sequence ID" value="HJC72997.1"/>
    <property type="molecule type" value="Genomic_DNA"/>
</dbReference>
<reference evidence="8" key="1">
    <citation type="journal article" date="2021" name="PeerJ">
        <title>Extensive microbial diversity within the chicken gut microbiome revealed by metagenomics and culture.</title>
        <authorList>
            <person name="Gilroy R."/>
            <person name="Ravi A."/>
            <person name="Getino M."/>
            <person name="Pursley I."/>
            <person name="Horton D.L."/>
            <person name="Alikhan N.F."/>
            <person name="Baker D."/>
            <person name="Gharbi K."/>
            <person name="Hall N."/>
            <person name="Watson M."/>
            <person name="Adriaenssens E.M."/>
            <person name="Foster-Nyarko E."/>
            <person name="Jarju S."/>
            <person name="Secka A."/>
            <person name="Antonio M."/>
            <person name="Oren A."/>
            <person name="Chaudhuri R.R."/>
            <person name="La Ragione R."/>
            <person name="Hildebrand F."/>
            <person name="Pallen M.J."/>
        </authorList>
    </citation>
    <scope>NUCLEOTIDE SEQUENCE</scope>
    <source>
        <strain evidence="8">5933</strain>
    </source>
</reference>
<evidence type="ECO:0000313" key="8">
    <source>
        <dbReference type="EMBL" id="HJC72997.1"/>
    </source>
</evidence>
<feature type="transmembrane region" description="Helical" evidence="7">
    <location>
        <begin position="30"/>
        <end position="53"/>
    </location>
</feature>
<keyword evidence="4 7" id="KW-0812">Transmembrane</keyword>
<dbReference type="PANTHER" id="PTHR37937">
    <property type="entry name" value="CONJUGATIVE TRANSFER: DNA TRANSPORT"/>
    <property type="match status" value="1"/>
</dbReference>
<dbReference type="Gene3D" id="3.40.50.300">
    <property type="entry name" value="P-loop containing nucleotide triphosphate hydrolases"/>
    <property type="match status" value="1"/>
</dbReference>
<feature type="transmembrane region" description="Helical" evidence="7">
    <location>
        <begin position="7"/>
        <end position="24"/>
    </location>
</feature>
<keyword evidence="3" id="KW-1003">Cell membrane</keyword>
<dbReference type="InterPro" id="IPR003688">
    <property type="entry name" value="TraG/VirD4"/>
</dbReference>
<dbReference type="Pfam" id="PF02534">
    <property type="entry name" value="T4SS-DNA_transf"/>
    <property type="match status" value="1"/>
</dbReference>
<keyword evidence="5 7" id="KW-1133">Transmembrane helix</keyword>
<dbReference type="PANTHER" id="PTHR37937:SF1">
    <property type="entry name" value="CONJUGATIVE TRANSFER: DNA TRANSPORT"/>
    <property type="match status" value="1"/>
</dbReference>
<proteinExistence type="inferred from homology"/>
<dbReference type="AlphaFoldDB" id="A0A9D2Q512"/>
<evidence type="ECO:0000256" key="5">
    <source>
        <dbReference type="ARBA" id="ARBA00022989"/>
    </source>
</evidence>
<dbReference type="Proteomes" id="UP000823918">
    <property type="component" value="Unassembled WGS sequence"/>
</dbReference>
<name>A0A9D2Q512_9FIRM</name>
<evidence type="ECO:0000256" key="6">
    <source>
        <dbReference type="ARBA" id="ARBA00023136"/>
    </source>
</evidence>
<evidence type="ECO:0000256" key="2">
    <source>
        <dbReference type="ARBA" id="ARBA00008806"/>
    </source>
</evidence>
<accession>A0A9D2Q512</accession>
<dbReference type="SUPFAM" id="SSF52540">
    <property type="entry name" value="P-loop containing nucleoside triphosphate hydrolases"/>
    <property type="match status" value="1"/>
</dbReference>
<keyword evidence="6 7" id="KW-0472">Membrane</keyword>
<sequence length="599" mass="66742">MKRKTKYRLLFLVILSLVLLFFFLKYKSENFGLLILIAGLAVVGISFFWWMVYARPVNIKDKRAGNGQHGKSHWMDDAEKDKIFHTIQKGKEHLHGFALGFSGNEWLVDTSEDNVLLLAPPKAGKTTKILIPSILYNAAIQKNTKNGASMLILDCKGELFRRCAGQLKAAGYRISTLDLRNILKSNRYNFITHVNRAMGEYREAKSEMERAIAYGKAERCAKQAAGQLIGMGGAEVKSEASDYFNETARGLLTGIILLVSQYAAPEERHIISVFNLILEMNGQILNQQPNGQAQKTKLQELLEHIGNQRIMFYTGAATSADSRTSMNVFSSALGKLAKFIDAELEQILCGHDDDFDGRSFIEQPTAIFFISPDENTTRHFMSSLAVRNILNETIEIAEKEYEGVLPRKVQIYLDEFGQQPPIEDFDALCAAYRSRGGRFISAIQDFAQLQKHYSKDKANIIKGTNQTLITAFVAPSALETAEAISKILGNETILTGSSSQTGNKVSTTSSLIGRPLMAASDLISMPLGDFIVIKGGCSPCKISPPGYWTHLEQLPEPERNNLAYQRPMIADAESIRLRITYRNSKLVKGMFHQKPECTG</sequence>
<comment type="subcellular location">
    <subcellularLocation>
        <location evidence="1">Cell membrane</location>
        <topology evidence="1">Multi-pass membrane protein</topology>
    </subcellularLocation>
</comment>
<reference evidence="8" key="2">
    <citation type="submission" date="2021-04" db="EMBL/GenBank/DDBJ databases">
        <authorList>
            <person name="Gilroy R."/>
        </authorList>
    </citation>
    <scope>NUCLEOTIDE SEQUENCE</scope>
    <source>
        <strain evidence="8">5933</strain>
    </source>
</reference>
<dbReference type="CDD" id="cd01127">
    <property type="entry name" value="TrwB_TraG_TraD_VirD4"/>
    <property type="match status" value="1"/>
</dbReference>
<dbReference type="GO" id="GO:0005886">
    <property type="term" value="C:plasma membrane"/>
    <property type="evidence" value="ECO:0007669"/>
    <property type="project" value="UniProtKB-SubCell"/>
</dbReference>
<comment type="caution">
    <text evidence="8">The sequence shown here is derived from an EMBL/GenBank/DDBJ whole genome shotgun (WGS) entry which is preliminary data.</text>
</comment>
<protein>
    <submittedName>
        <fullName evidence="8">Type IV secretory system conjugative DNA transfer family protein</fullName>
    </submittedName>
</protein>
<organism evidence="8 9">
    <name type="scientific">Candidatus Ruthenibacterium merdavium</name>
    <dbReference type="NCBI Taxonomy" id="2838752"/>
    <lineage>
        <taxon>Bacteria</taxon>
        <taxon>Bacillati</taxon>
        <taxon>Bacillota</taxon>
        <taxon>Clostridia</taxon>
        <taxon>Eubacteriales</taxon>
        <taxon>Oscillospiraceae</taxon>
        <taxon>Ruthenibacterium</taxon>
    </lineage>
</organism>
<evidence type="ECO:0000256" key="3">
    <source>
        <dbReference type="ARBA" id="ARBA00022475"/>
    </source>
</evidence>
<dbReference type="InterPro" id="IPR027417">
    <property type="entry name" value="P-loop_NTPase"/>
</dbReference>
<gene>
    <name evidence="8" type="ORF">H9698_09445</name>
</gene>
<evidence type="ECO:0000313" key="9">
    <source>
        <dbReference type="Proteomes" id="UP000823918"/>
    </source>
</evidence>
<dbReference type="InterPro" id="IPR051539">
    <property type="entry name" value="T4SS-coupling_protein"/>
</dbReference>
<comment type="similarity">
    <text evidence="2">Belongs to the VirD4/TraG family.</text>
</comment>
<evidence type="ECO:0000256" key="4">
    <source>
        <dbReference type="ARBA" id="ARBA00022692"/>
    </source>
</evidence>
<evidence type="ECO:0000256" key="7">
    <source>
        <dbReference type="SAM" id="Phobius"/>
    </source>
</evidence>